<evidence type="ECO:0000313" key="3">
    <source>
        <dbReference type="Proteomes" id="UP000462066"/>
    </source>
</evidence>
<dbReference type="Proteomes" id="UP000462066">
    <property type="component" value="Unassembled WGS sequence"/>
</dbReference>
<gene>
    <name evidence="2" type="ORF">B1992_12630</name>
</gene>
<accession>A0A7V8GKV6</accession>
<dbReference type="RefSeq" id="WP_162311858.1">
    <property type="nucleotide sequence ID" value="NZ_JACHGU010000015.1"/>
</dbReference>
<reference evidence="2 3" key="1">
    <citation type="submission" date="2017-10" db="EMBL/GenBank/DDBJ databases">
        <title>Whole genome sequencing of Pseudoxanthomonas broegbernensis DSM 12573(T).</title>
        <authorList>
            <person name="Kumar S."/>
            <person name="Bansal K."/>
            <person name="Kaur A."/>
            <person name="Patil P."/>
            <person name="Sharma S."/>
            <person name="Patil P.B."/>
        </authorList>
    </citation>
    <scope>NUCLEOTIDE SEQUENCE [LARGE SCALE GENOMIC DNA]</scope>
    <source>
        <strain evidence="2 3">DSM 12573</strain>
    </source>
</reference>
<keyword evidence="1" id="KW-0732">Signal</keyword>
<organism evidence="2 3">
    <name type="scientific">Pseudoxanthomonas broegbernensis</name>
    <dbReference type="NCBI Taxonomy" id="83619"/>
    <lineage>
        <taxon>Bacteria</taxon>
        <taxon>Pseudomonadati</taxon>
        <taxon>Pseudomonadota</taxon>
        <taxon>Gammaproteobacteria</taxon>
        <taxon>Lysobacterales</taxon>
        <taxon>Lysobacteraceae</taxon>
        <taxon>Pseudoxanthomonas</taxon>
    </lineage>
</organism>
<name>A0A7V8GKV6_9GAMM</name>
<protein>
    <submittedName>
        <fullName evidence="2">Uncharacterized protein</fullName>
    </submittedName>
</protein>
<evidence type="ECO:0000313" key="2">
    <source>
        <dbReference type="EMBL" id="KAF1685371.1"/>
    </source>
</evidence>
<sequence>MSASALALLLLLAGPNAKAADDLIVVVPEGAAKPAVLSGQVDRWRQELGAGNVVWVDSVKRDKPSGFGSMAVLNFADEARRAAWEKANAASLAAPLEVVRADVLTEGGAVPAAGSKPVYKISYYELTAPRADFQAWVDGYLAKYLQAQLRHGILTRYAMYLEHGQGGRALLVLEYADARTEQGAEPIKEKLSEDIARADAEYTRQSRLKETLRTTQSWTLAVPAR</sequence>
<evidence type="ECO:0000256" key="1">
    <source>
        <dbReference type="SAM" id="SignalP"/>
    </source>
</evidence>
<comment type="caution">
    <text evidence="2">The sequence shown here is derived from an EMBL/GenBank/DDBJ whole genome shotgun (WGS) entry which is preliminary data.</text>
</comment>
<feature type="chain" id="PRO_5030927106" evidence="1">
    <location>
        <begin position="20"/>
        <end position="225"/>
    </location>
</feature>
<dbReference type="EMBL" id="MWIP01000014">
    <property type="protein sequence ID" value="KAF1685371.1"/>
    <property type="molecule type" value="Genomic_DNA"/>
</dbReference>
<proteinExistence type="predicted"/>
<feature type="signal peptide" evidence="1">
    <location>
        <begin position="1"/>
        <end position="19"/>
    </location>
</feature>
<dbReference type="AlphaFoldDB" id="A0A7V8GKV6"/>
<keyword evidence="3" id="KW-1185">Reference proteome</keyword>